<evidence type="ECO:0000313" key="2">
    <source>
        <dbReference type="Proteomes" id="UP000050164"/>
    </source>
</evidence>
<dbReference type="AlphaFoldDB" id="A0A654ZZC5"/>
<accession>A0A654ZZC5</accession>
<organism evidence="1 2">
    <name type="scientific">Mycobacterium tuberculosis</name>
    <dbReference type="NCBI Taxonomy" id="1773"/>
    <lineage>
        <taxon>Bacteria</taxon>
        <taxon>Bacillati</taxon>
        <taxon>Actinomycetota</taxon>
        <taxon>Actinomycetes</taxon>
        <taxon>Mycobacteriales</taxon>
        <taxon>Mycobacteriaceae</taxon>
        <taxon>Mycobacterium</taxon>
        <taxon>Mycobacterium tuberculosis complex</taxon>
    </lineage>
</organism>
<sequence length="44" mass="4756">MLEVDEPKRAAEATMPENPWVVAQTPAMVGDPRAEHQIGVEAAL</sequence>
<evidence type="ECO:0000313" key="1">
    <source>
        <dbReference type="EMBL" id="CKR80558.1"/>
    </source>
</evidence>
<proteinExistence type="predicted"/>
<reference evidence="1 2" key="1">
    <citation type="submission" date="2015-03" db="EMBL/GenBank/DDBJ databases">
        <authorList>
            <consortium name="Pathogen Informatics"/>
        </authorList>
    </citation>
    <scope>NUCLEOTIDE SEQUENCE [LARGE SCALE GENOMIC DNA]</scope>
    <source>
        <strain evidence="1 2">Bir 185</strain>
    </source>
</reference>
<dbReference type="EMBL" id="CNFT01000500">
    <property type="protein sequence ID" value="CKR80558.1"/>
    <property type="molecule type" value="Genomic_DNA"/>
</dbReference>
<dbReference type="Proteomes" id="UP000050164">
    <property type="component" value="Unassembled WGS sequence"/>
</dbReference>
<protein>
    <submittedName>
        <fullName evidence="1">Uncharacterized protein</fullName>
    </submittedName>
</protein>
<name>A0A654ZZC5_MYCTX</name>
<gene>
    <name evidence="1" type="ORF">ERS027659_02215</name>
</gene>